<reference evidence="2" key="1">
    <citation type="submission" date="2011-12" db="EMBL/GenBank/DDBJ databases">
        <title>Complete genome sequence of Streptomyces cattleya strain DSM 46488.</title>
        <authorList>
            <person name="Ou H.-Y."/>
            <person name="Li P."/>
            <person name="Zhao C."/>
            <person name="O'Hagan D."/>
            <person name="Deng Z."/>
        </authorList>
    </citation>
    <scope>NUCLEOTIDE SEQUENCE [LARGE SCALE GENOMIC DNA]</scope>
    <source>
        <strain evidence="2">ATCC 35852 / DSM 46488 / JCM 4925 / NBRC 14057 / NRRL 8057</strain>
    </source>
</reference>
<dbReference type="HOGENOM" id="CLU_1757750_0_0_11"/>
<proteinExistence type="predicted"/>
<dbReference type="Proteomes" id="UP000007842">
    <property type="component" value="Chromosome"/>
</dbReference>
<gene>
    <name evidence="1" type="ordered locus">SCATT_22230</name>
</gene>
<keyword evidence="2" id="KW-1185">Reference proteome</keyword>
<dbReference type="EMBL" id="CP003219">
    <property type="protein sequence ID" value="AEW94594.1"/>
    <property type="molecule type" value="Genomic_DNA"/>
</dbReference>
<accession>F8JXC1</accession>
<dbReference type="AlphaFoldDB" id="F8JXC1"/>
<dbReference type="KEGG" id="scy:SCATT_22230"/>
<dbReference type="STRING" id="1003195.SCATT_22230"/>
<organism evidence="1 2">
    <name type="scientific">Streptantibioticus cattleyicolor (strain ATCC 35852 / DSM 46488 / JCM 4925 / NBRC 14057 / NRRL 8057)</name>
    <name type="common">Streptomyces cattleya</name>
    <dbReference type="NCBI Taxonomy" id="1003195"/>
    <lineage>
        <taxon>Bacteria</taxon>
        <taxon>Bacillati</taxon>
        <taxon>Actinomycetota</taxon>
        <taxon>Actinomycetes</taxon>
        <taxon>Kitasatosporales</taxon>
        <taxon>Streptomycetaceae</taxon>
        <taxon>Streptantibioticus</taxon>
    </lineage>
</organism>
<dbReference type="KEGG" id="sct:SCAT_2240"/>
<dbReference type="PATRIC" id="fig|1003195.11.peg.3754"/>
<evidence type="ECO:0000313" key="1">
    <source>
        <dbReference type="EMBL" id="AEW94594.1"/>
    </source>
</evidence>
<evidence type="ECO:0000313" key="2">
    <source>
        <dbReference type="Proteomes" id="UP000007842"/>
    </source>
</evidence>
<name>F8JXC1_STREN</name>
<protein>
    <submittedName>
        <fullName evidence="1">Uncharacterized protein</fullName>
    </submittedName>
</protein>
<dbReference type="OrthoDB" id="4215152at2"/>
<dbReference type="RefSeq" id="WP_014142986.1">
    <property type="nucleotide sequence ID" value="NC_016111.1"/>
</dbReference>
<accession>G8WP92</accession>
<sequence length="148" mass="15545">MTIKRENLPDGGWADLRDPADISERLRRPIRAIQMKLAKDPAFAEVVKAAQAKGAQAVREMDEAAAAQVAAQMGDESAGLLDELNDRAILARVAGWSYGPEVTADALLDLPGPTYDRLKALCAAGALDGGPDFSASQAEDSPTVPSTA</sequence>
<dbReference type="eggNOG" id="ENOG503220Y">
    <property type="taxonomic scope" value="Bacteria"/>
</dbReference>